<dbReference type="RefSeq" id="WP_076996406.1">
    <property type="nucleotide sequence ID" value="NZ_MSPR01000013.1"/>
</dbReference>
<keyword evidence="2" id="KW-0472">Membrane</keyword>
<dbReference type="SUPFAM" id="SSF47413">
    <property type="entry name" value="lambda repressor-like DNA-binding domains"/>
    <property type="match status" value="1"/>
</dbReference>
<dbReference type="SMART" id="SM00530">
    <property type="entry name" value="HTH_XRE"/>
    <property type="match status" value="1"/>
</dbReference>
<feature type="transmembrane region" description="Helical" evidence="2">
    <location>
        <begin position="93"/>
        <end position="115"/>
    </location>
</feature>
<dbReference type="InterPro" id="IPR010982">
    <property type="entry name" value="Lambda_DNA-bd_dom_sf"/>
</dbReference>
<keyword evidence="7" id="KW-1185">Reference proteome</keyword>
<feature type="domain" description="HTH cro/C1-type" evidence="3">
    <location>
        <begin position="8"/>
        <end position="62"/>
    </location>
</feature>
<evidence type="ECO:0000256" key="1">
    <source>
        <dbReference type="ARBA" id="ARBA00023125"/>
    </source>
</evidence>
<reference evidence="6 7" key="1">
    <citation type="submission" date="2016-12" db="EMBL/GenBank/DDBJ databases">
        <authorList>
            <person name="Gulvik C.A."/>
        </authorList>
    </citation>
    <scope>NUCLEOTIDE SEQUENCE [LARGE SCALE GENOMIC DNA]</scope>
    <source>
        <strain evidence="5 7">12-5202</strain>
        <strain evidence="4 6">12-5291</strain>
    </source>
</reference>
<dbReference type="Proteomes" id="UP000188946">
    <property type="component" value="Unassembled WGS sequence"/>
</dbReference>
<evidence type="ECO:0000313" key="6">
    <source>
        <dbReference type="Proteomes" id="UP000188600"/>
    </source>
</evidence>
<keyword evidence="2" id="KW-0812">Transmembrane</keyword>
<dbReference type="PANTHER" id="PTHR46558">
    <property type="entry name" value="TRACRIPTIONAL REGULATORY PROTEIN-RELATED-RELATED"/>
    <property type="match status" value="1"/>
</dbReference>
<protein>
    <submittedName>
        <fullName evidence="4">Transcriptional regulator</fullName>
    </submittedName>
</protein>
<dbReference type="InterPro" id="IPR001387">
    <property type="entry name" value="Cro/C1-type_HTH"/>
</dbReference>
<evidence type="ECO:0000313" key="5">
    <source>
        <dbReference type="EMBL" id="ONK28049.1"/>
    </source>
</evidence>
<keyword evidence="2" id="KW-1133">Transmembrane helix</keyword>
<dbReference type="EMBL" id="MSPR01000013">
    <property type="protein sequence ID" value="ONK28049.1"/>
    <property type="molecule type" value="Genomic_DNA"/>
</dbReference>
<dbReference type="CDD" id="cd00093">
    <property type="entry name" value="HTH_XRE"/>
    <property type="match status" value="1"/>
</dbReference>
<accession>A0AB36JLC9</accession>
<organism evidence="4 6">
    <name type="scientific">Streptococcus azizii</name>
    <dbReference type="NCBI Taxonomy" id="1579424"/>
    <lineage>
        <taxon>Bacteria</taxon>
        <taxon>Bacillati</taxon>
        <taxon>Bacillota</taxon>
        <taxon>Bacilli</taxon>
        <taxon>Lactobacillales</taxon>
        <taxon>Streptococcaceae</taxon>
        <taxon>Streptococcus</taxon>
    </lineage>
</organism>
<dbReference type="Gene3D" id="1.10.260.40">
    <property type="entry name" value="lambda repressor-like DNA-binding domains"/>
    <property type="match status" value="1"/>
</dbReference>
<gene>
    <name evidence="5" type="ORF">BVE84_07065</name>
    <name evidence="4" type="ORF">BVE86_06885</name>
</gene>
<dbReference type="EMBL" id="MSPT01000014">
    <property type="protein sequence ID" value="ONK26644.1"/>
    <property type="molecule type" value="Genomic_DNA"/>
</dbReference>
<dbReference type="AlphaFoldDB" id="A0AB36JLC9"/>
<evidence type="ECO:0000256" key="2">
    <source>
        <dbReference type="SAM" id="Phobius"/>
    </source>
</evidence>
<dbReference type="Pfam" id="PF01381">
    <property type="entry name" value="HTH_3"/>
    <property type="match status" value="1"/>
</dbReference>
<dbReference type="PROSITE" id="PS50943">
    <property type="entry name" value="HTH_CROC1"/>
    <property type="match status" value="1"/>
</dbReference>
<sequence>MSQFSRQLKTIRLAKNLSQDALAEQLFISRQSISKWENGDATPDLENLVKLAAVLEVSLDKLLLGKEPEKVVFVKADSDEDEKPMGWQLLVNYWWLFFPLGGFLLWFIERFVAIFK</sequence>
<proteinExistence type="predicted"/>
<comment type="caution">
    <text evidence="4">The sequence shown here is derived from an EMBL/GenBank/DDBJ whole genome shotgun (WGS) entry which is preliminary data.</text>
</comment>
<dbReference type="PANTHER" id="PTHR46558:SF13">
    <property type="entry name" value="HTH-TYPE TRANSCRIPTIONAL REGULATOR IMMR"/>
    <property type="match status" value="1"/>
</dbReference>
<evidence type="ECO:0000259" key="3">
    <source>
        <dbReference type="PROSITE" id="PS50943"/>
    </source>
</evidence>
<evidence type="ECO:0000313" key="7">
    <source>
        <dbReference type="Proteomes" id="UP000188946"/>
    </source>
</evidence>
<dbReference type="Proteomes" id="UP000188600">
    <property type="component" value="Unassembled WGS sequence"/>
</dbReference>
<evidence type="ECO:0000313" key="4">
    <source>
        <dbReference type="EMBL" id="ONK26644.1"/>
    </source>
</evidence>
<keyword evidence="1" id="KW-0238">DNA-binding</keyword>
<name>A0AB36JLC9_9STRE</name>
<dbReference type="GO" id="GO:0003677">
    <property type="term" value="F:DNA binding"/>
    <property type="evidence" value="ECO:0007669"/>
    <property type="project" value="UniProtKB-KW"/>
</dbReference>